<accession>A0A2Z5UVV4</accession>
<keyword evidence="2" id="KW-0675">Receptor</keyword>
<proteinExistence type="predicted"/>
<gene>
    <name evidence="2" type="ORF">RVIR1_06630</name>
</gene>
<keyword evidence="1" id="KW-1133">Transmembrane helix</keyword>
<evidence type="ECO:0000256" key="1">
    <source>
        <dbReference type="SAM" id="Phobius"/>
    </source>
</evidence>
<dbReference type="OrthoDB" id="572373at2"/>
<name>A0A2Z5UVV4_9COXI</name>
<keyword evidence="1" id="KW-0812">Transmembrane</keyword>
<sequence>MLRGVAFIFALVFIALGILGFIPLLMYNQLLFNVFEVSSIHNICYILTGLIGLSASASPLYARLYFKIFGVFYGLLAILGFALNGNLWFLHVNLADSFFYLIVAVIDIYFGFTSKIEAGYQSS</sequence>
<feature type="transmembrane region" description="Helical" evidence="1">
    <location>
        <begin position="7"/>
        <end position="27"/>
    </location>
</feature>
<keyword evidence="3" id="KW-1185">Reference proteome</keyword>
<protein>
    <submittedName>
        <fullName evidence="2">Putative TonB-dependent siderophore receptor</fullName>
    </submittedName>
</protein>
<reference evidence="2 3" key="1">
    <citation type="submission" date="2017-03" db="EMBL/GenBank/DDBJ databases">
        <title>The genome sequence of Candidatus Rickettsiella viridis.</title>
        <authorList>
            <person name="Nikoh N."/>
            <person name="Tsuchida T."/>
            <person name="Yamaguchi K."/>
            <person name="Maeda T."/>
            <person name="Shigenobu S."/>
            <person name="Fukatsu T."/>
        </authorList>
    </citation>
    <scope>NUCLEOTIDE SEQUENCE [LARGE SCALE GENOMIC DNA]</scope>
    <source>
        <strain evidence="2 3">Ap-RA04</strain>
    </source>
</reference>
<feature type="transmembrane region" description="Helical" evidence="1">
    <location>
        <begin position="64"/>
        <end position="83"/>
    </location>
</feature>
<evidence type="ECO:0000313" key="2">
    <source>
        <dbReference type="EMBL" id="BBB15161.1"/>
    </source>
</evidence>
<dbReference type="AlphaFoldDB" id="A0A2Z5UVV4"/>
<organism evidence="2 3">
    <name type="scientific">Candidatus Rickettsiella viridis</name>
    <dbReference type="NCBI Taxonomy" id="676208"/>
    <lineage>
        <taxon>Bacteria</taxon>
        <taxon>Pseudomonadati</taxon>
        <taxon>Pseudomonadota</taxon>
        <taxon>Gammaproteobacteria</taxon>
        <taxon>Legionellales</taxon>
        <taxon>Coxiellaceae</taxon>
        <taxon>Rickettsiella</taxon>
    </lineage>
</organism>
<dbReference type="EMBL" id="AP018005">
    <property type="protein sequence ID" value="BBB15161.1"/>
    <property type="molecule type" value="Genomic_DNA"/>
</dbReference>
<dbReference type="KEGG" id="rvi:RVIR1_06630"/>
<keyword evidence="1" id="KW-0472">Membrane</keyword>
<dbReference type="Proteomes" id="UP000282483">
    <property type="component" value="Chromosome"/>
</dbReference>
<dbReference type="RefSeq" id="WP_126322641.1">
    <property type="nucleotide sequence ID" value="NZ_AP018005.1"/>
</dbReference>
<feature type="transmembrane region" description="Helical" evidence="1">
    <location>
        <begin position="39"/>
        <end position="57"/>
    </location>
</feature>
<evidence type="ECO:0000313" key="3">
    <source>
        <dbReference type="Proteomes" id="UP000282483"/>
    </source>
</evidence>
<feature type="transmembrane region" description="Helical" evidence="1">
    <location>
        <begin position="89"/>
        <end position="112"/>
    </location>
</feature>
<dbReference type="Pfam" id="PF14325">
    <property type="entry name" value="DUF4383"/>
    <property type="match status" value="1"/>
</dbReference>